<keyword evidence="3" id="KW-1185">Reference proteome</keyword>
<dbReference type="InterPro" id="IPR027373">
    <property type="entry name" value="RHH_dom"/>
</dbReference>
<protein>
    <recommendedName>
        <fullName evidence="1">Ribbon-helix-helix domain-containing protein</fullName>
    </recommendedName>
</protein>
<proteinExistence type="predicted"/>
<dbReference type="AlphaFoldDB" id="A0A1I4VFN0"/>
<accession>A0A1I4VFN0</accession>
<reference evidence="2 3" key="1">
    <citation type="submission" date="2017-12" db="EMBL/GenBank/DDBJ databases">
        <title>Anaerobic carbon monoxide metabolism by Pleomorphomonas carboxyditropha sp. nov., a new mesophilic hydrogenogenic carboxidotroph.</title>
        <authorList>
            <person name="Esquivel-Elizondo S."/>
            <person name="Krajmalnik-Brown R."/>
        </authorList>
    </citation>
    <scope>NUCLEOTIDE SEQUENCE [LARGE SCALE GENOMIC DNA]</scope>
    <source>
        <strain evidence="2 3">R5-392</strain>
    </source>
</reference>
<dbReference type="Gene3D" id="1.10.3990.20">
    <property type="entry name" value="protein bp1543"/>
    <property type="match status" value="1"/>
</dbReference>
<organism evidence="2 3">
    <name type="scientific">Pleomorphomonas diazotrophica</name>
    <dbReference type="NCBI Taxonomy" id="1166257"/>
    <lineage>
        <taxon>Bacteria</taxon>
        <taxon>Pseudomonadati</taxon>
        <taxon>Pseudomonadota</taxon>
        <taxon>Alphaproteobacteria</taxon>
        <taxon>Hyphomicrobiales</taxon>
        <taxon>Pleomorphomonadaceae</taxon>
        <taxon>Pleomorphomonas</taxon>
    </lineage>
</organism>
<sequence length="78" mass="8378">MNVKRSLSLAGHRTSLALEPEFWGAAERLADRRGQSLAAFVLDIDRTRGDRNLASAVRVAVLADLTACLADPERAASS</sequence>
<dbReference type="Pfam" id="PF13467">
    <property type="entry name" value="RHH_4"/>
    <property type="match status" value="1"/>
</dbReference>
<name>A0A1I4VFN0_9HYPH</name>
<evidence type="ECO:0000259" key="1">
    <source>
        <dbReference type="Pfam" id="PF13467"/>
    </source>
</evidence>
<dbReference type="RefSeq" id="WP_101287174.1">
    <property type="nucleotide sequence ID" value="NZ_FOUQ01000011.1"/>
</dbReference>
<dbReference type="InterPro" id="IPR038268">
    <property type="entry name" value="RHH_sf"/>
</dbReference>
<comment type="caution">
    <text evidence="2">The sequence shown here is derived from an EMBL/GenBank/DDBJ whole genome shotgun (WGS) entry which is preliminary data.</text>
</comment>
<dbReference type="OrthoDB" id="7477016at2"/>
<feature type="domain" description="Ribbon-helix-helix" evidence="1">
    <location>
        <begin position="3"/>
        <end position="64"/>
    </location>
</feature>
<gene>
    <name evidence="2" type="ORF">CXZ10_01410</name>
</gene>
<dbReference type="EMBL" id="PJNW01000002">
    <property type="protein sequence ID" value="PKR90077.1"/>
    <property type="molecule type" value="Genomic_DNA"/>
</dbReference>
<dbReference type="Proteomes" id="UP000233491">
    <property type="component" value="Unassembled WGS sequence"/>
</dbReference>
<evidence type="ECO:0000313" key="2">
    <source>
        <dbReference type="EMBL" id="PKR90077.1"/>
    </source>
</evidence>
<evidence type="ECO:0000313" key="3">
    <source>
        <dbReference type="Proteomes" id="UP000233491"/>
    </source>
</evidence>